<keyword evidence="1" id="KW-0472">Membrane</keyword>
<feature type="transmembrane region" description="Helical" evidence="1">
    <location>
        <begin position="7"/>
        <end position="27"/>
    </location>
</feature>
<name>F7PUF2_9MOLU</name>
<evidence type="ECO:0000313" key="2">
    <source>
        <dbReference type="EMBL" id="ERJ11775.1"/>
    </source>
</evidence>
<sequence>MSTTSKVIIVSVMVAFVFMLITGVTFIPSTHFNFDADEVSRITIFDGSNGEEVEVTDDAVIKHITDNINRVEYRRGWLDFNMGYTYTIKLYDTDDELISKLTVRGDSRITYNRFSYVAKEHSIDYEYIGSLFNE</sequence>
<evidence type="ECO:0000256" key="1">
    <source>
        <dbReference type="SAM" id="Phobius"/>
    </source>
</evidence>
<dbReference type="eggNOG" id="ENOG5033KTA">
    <property type="taxonomic scope" value="Bacteria"/>
</dbReference>
<reference evidence="2 3" key="2">
    <citation type="journal article" date="2013" name="PLoS ONE">
        <title>INDIGO - INtegrated Data Warehouse of MIcrobial GenOmes with Examples from the Red Sea Extremophiles.</title>
        <authorList>
            <person name="Alam I."/>
            <person name="Antunes A."/>
            <person name="Kamau A.A."/>
            <person name="Ba Alawi W."/>
            <person name="Kalkatawi M."/>
            <person name="Stingl U."/>
            <person name="Bajic V.B."/>
        </authorList>
    </citation>
    <scope>NUCLEOTIDE SEQUENCE [LARGE SCALE GENOMIC DNA]</scope>
    <source>
        <strain evidence="2 3">SSD-17B</strain>
    </source>
</reference>
<dbReference type="EMBL" id="AFNU02000008">
    <property type="protein sequence ID" value="ERJ11775.1"/>
    <property type="molecule type" value="Genomic_DNA"/>
</dbReference>
<organism evidence="2 3">
    <name type="scientific">Haloplasma contractile SSD-17B</name>
    <dbReference type="NCBI Taxonomy" id="1033810"/>
    <lineage>
        <taxon>Bacteria</taxon>
        <taxon>Bacillati</taxon>
        <taxon>Mycoplasmatota</taxon>
        <taxon>Mollicutes</taxon>
        <taxon>Haloplasmatales</taxon>
        <taxon>Haloplasmataceae</taxon>
        <taxon>Haloplasma</taxon>
    </lineage>
</organism>
<gene>
    <name evidence="2" type="ORF">HLPCO_002258</name>
</gene>
<evidence type="ECO:0000313" key="3">
    <source>
        <dbReference type="Proteomes" id="UP000005707"/>
    </source>
</evidence>
<protein>
    <submittedName>
        <fullName evidence="2">Uncharacterized protein</fullName>
    </submittedName>
</protein>
<dbReference type="AlphaFoldDB" id="F7PUF2"/>
<keyword evidence="3" id="KW-1185">Reference proteome</keyword>
<accession>F7PUF2</accession>
<dbReference type="RefSeq" id="WP_008825356.1">
    <property type="nucleotide sequence ID" value="NZ_AFNU02000008.1"/>
</dbReference>
<dbReference type="Proteomes" id="UP000005707">
    <property type="component" value="Unassembled WGS sequence"/>
</dbReference>
<dbReference type="InParanoid" id="F7PUF2"/>
<reference evidence="2 3" key="1">
    <citation type="journal article" date="2011" name="J. Bacteriol.">
        <title>Genome sequence of Haloplasma contractile, an unusual contractile bacterium from a deep-sea anoxic brine lake.</title>
        <authorList>
            <person name="Antunes A."/>
            <person name="Alam I."/>
            <person name="El Dorry H."/>
            <person name="Siam R."/>
            <person name="Robertson A."/>
            <person name="Bajic V.B."/>
            <person name="Stingl U."/>
        </authorList>
    </citation>
    <scope>NUCLEOTIDE SEQUENCE [LARGE SCALE GENOMIC DNA]</scope>
    <source>
        <strain evidence="2 3">SSD-17B</strain>
    </source>
</reference>
<dbReference type="STRING" id="1033810.HLPCO_002258"/>
<comment type="caution">
    <text evidence="2">The sequence shown here is derived from an EMBL/GenBank/DDBJ whole genome shotgun (WGS) entry which is preliminary data.</text>
</comment>
<keyword evidence="1" id="KW-1133">Transmembrane helix</keyword>
<proteinExistence type="predicted"/>
<dbReference type="OrthoDB" id="1859262at2"/>
<keyword evidence="1" id="KW-0812">Transmembrane</keyword>